<feature type="transmembrane region" description="Helical" evidence="1">
    <location>
        <begin position="134"/>
        <end position="153"/>
    </location>
</feature>
<keyword evidence="1" id="KW-1133">Transmembrane helix</keyword>
<accession>A0A9Q1QH90</accession>
<keyword evidence="1" id="KW-0812">Transmembrane</keyword>
<name>A0A9Q1QH90_9CARY</name>
<dbReference type="EMBL" id="JAKOGI010000155">
    <property type="protein sequence ID" value="KAJ8441749.1"/>
    <property type="molecule type" value="Genomic_DNA"/>
</dbReference>
<dbReference type="InterPro" id="IPR003871">
    <property type="entry name" value="RFA1B/D_OB_1st"/>
</dbReference>
<dbReference type="Gene3D" id="2.40.50.140">
    <property type="entry name" value="Nucleic acid-binding proteins"/>
    <property type="match status" value="1"/>
</dbReference>
<evidence type="ECO:0000256" key="1">
    <source>
        <dbReference type="SAM" id="Phobius"/>
    </source>
</evidence>
<organism evidence="3 4">
    <name type="scientific">Carnegiea gigantea</name>
    <dbReference type="NCBI Taxonomy" id="171969"/>
    <lineage>
        <taxon>Eukaryota</taxon>
        <taxon>Viridiplantae</taxon>
        <taxon>Streptophyta</taxon>
        <taxon>Embryophyta</taxon>
        <taxon>Tracheophyta</taxon>
        <taxon>Spermatophyta</taxon>
        <taxon>Magnoliopsida</taxon>
        <taxon>eudicotyledons</taxon>
        <taxon>Gunneridae</taxon>
        <taxon>Pentapetalae</taxon>
        <taxon>Caryophyllales</taxon>
        <taxon>Cactineae</taxon>
        <taxon>Cactaceae</taxon>
        <taxon>Cactoideae</taxon>
        <taxon>Echinocereeae</taxon>
        <taxon>Carnegiea</taxon>
    </lineage>
</organism>
<proteinExistence type="predicted"/>
<protein>
    <recommendedName>
        <fullName evidence="2">Replication protein A 70 kDa DNA-binding subunit B/D first OB fold domain-containing protein</fullName>
    </recommendedName>
</protein>
<dbReference type="AlphaFoldDB" id="A0A9Q1QH90"/>
<evidence type="ECO:0000259" key="2">
    <source>
        <dbReference type="Pfam" id="PF02721"/>
    </source>
</evidence>
<dbReference type="SUPFAM" id="SSF50249">
    <property type="entry name" value="Nucleic acid-binding proteins"/>
    <property type="match status" value="1"/>
</dbReference>
<reference evidence="3" key="1">
    <citation type="submission" date="2022-04" db="EMBL/GenBank/DDBJ databases">
        <title>Carnegiea gigantea Genome sequencing and assembly v2.</title>
        <authorList>
            <person name="Copetti D."/>
            <person name="Sanderson M.J."/>
            <person name="Burquez A."/>
            <person name="Wojciechowski M.F."/>
        </authorList>
    </citation>
    <scope>NUCLEOTIDE SEQUENCE</scope>
    <source>
        <strain evidence="3">SGP5-SGP5p</strain>
        <tissue evidence="3">Aerial part</tissue>
    </source>
</reference>
<dbReference type="Proteomes" id="UP001153076">
    <property type="component" value="Unassembled WGS sequence"/>
</dbReference>
<comment type="caution">
    <text evidence="3">The sequence shown here is derived from an EMBL/GenBank/DDBJ whole genome shotgun (WGS) entry which is preliminary data.</text>
</comment>
<keyword evidence="4" id="KW-1185">Reference proteome</keyword>
<gene>
    <name evidence="3" type="ORF">Cgig2_009178</name>
</gene>
<keyword evidence="1" id="KW-0472">Membrane</keyword>
<feature type="domain" description="Replication protein A 70 kDa DNA-binding subunit B/D first OB fold" evidence="2">
    <location>
        <begin position="8"/>
        <end position="110"/>
    </location>
</feature>
<feature type="transmembrane region" description="Helical" evidence="1">
    <location>
        <begin position="159"/>
        <end position="176"/>
    </location>
</feature>
<dbReference type="InterPro" id="IPR012340">
    <property type="entry name" value="NA-bd_OB-fold"/>
</dbReference>
<evidence type="ECO:0000313" key="3">
    <source>
        <dbReference type="EMBL" id="KAJ8441749.1"/>
    </source>
</evidence>
<sequence length="220" mass="25163">MAPTRKSFKELNDKTQYYTVKVKVIKKTHEMISPNKTRYQRICFQDDEVLKRGAKMQAAIFDGNVAHYDKTVKFGKECDISNARIKCIKEQHCTPKEEYKIEFVDTTFIKPLSQSSNSDDSYTSRCRIRGQRDVLGIVLYVGMLRTLCLPSSSSEAREVVGFFFIRCICCILFLLFHERNVNKLAGLLDPISIIGLTALKGSSHKVDPEGDKAKSLTQWY</sequence>
<evidence type="ECO:0000313" key="4">
    <source>
        <dbReference type="Proteomes" id="UP001153076"/>
    </source>
</evidence>
<dbReference type="Pfam" id="PF02721">
    <property type="entry name" value="DUF223"/>
    <property type="match status" value="1"/>
</dbReference>